<keyword evidence="2" id="KW-1185">Reference proteome</keyword>
<evidence type="ECO:0000313" key="1">
    <source>
        <dbReference type="EMBL" id="KAJ8105143.1"/>
    </source>
</evidence>
<accession>A0ACC2HQL3</accession>
<protein>
    <submittedName>
        <fullName evidence="1">Uncharacterized protein</fullName>
    </submittedName>
</protein>
<dbReference type="EMBL" id="JAPESX010003354">
    <property type="protein sequence ID" value="KAJ8105143.1"/>
    <property type="molecule type" value="Genomic_DNA"/>
</dbReference>
<comment type="caution">
    <text evidence="1">The sequence shown here is derived from an EMBL/GenBank/DDBJ whole genome shotgun (WGS) entry which is preliminary data.</text>
</comment>
<gene>
    <name evidence="1" type="ORF">ONZ43_g7544</name>
</gene>
<dbReference type="Proteomes" id="UP001153334">
    <property type="component" value="Unassembled WGS sequence"/>
</dbReference>
<sequence>MAKVAISDAPASGPIPGDAWFPRRPAFGTNGNPVTLWANYFKLEVLAATSLLKYSLDVKRIDKVLQPDEQGNTPKPKKGAKKGGKKDDKTQSPKGRKLHSIIKSALADVAKSVPYATEFKDQVVSMKPFTLPTDSVVRVRYRDEGKDDEYEVKFNGPNTVDLSGLMSYLNRMDDLPGDTSFPKFADVIDVISIITGHYARNNPDASALGRSRYFPLDAPQSERQDLGAPEFNRIIRGYFQSARPATGRLLLNANVAHGVFRPKGFVSDLIAQSFKTDNQSLHKAISRLRCRCKILSDDKDPKKTRFIQKIISGLALPGDGGGQEKPKVKYPGAGPKDVQFHLRSPAPSGLKANTYCTVLEYYQKRYGHNINPNYPVVNVGTKIKPVYMPAEFVEILDGQPVRRKTTPNETRSMISFSCRSPFANATSISDYGRTVLGLDNSKYLSQFGITIDKTLLTVQGRELMPPTIVYKDKQQKAKSIMVYQGGWNMENVRVSRPGTKIERWFWISIDRPNGGHWGHDQVSQNMENWVDFLIGQGIAIQKTPLRCNSKVTVQNSVANAVRTVFREMAAQRPQFVFVVLPGAKTDTTIYNDVKKLGDTEFGYRTQHILKSNLMKNNLQIYANLGLKVNLKMGGVNHTLSKDVTIVKQHSAMVVGYDVTHPTNVSGSSEGMPSLVGMVASIDSDLAQWPGTTWIQEGRKEMLGKELEIRFADRLRLYQKHNKKLPKNIIIFRDGVSEGQFETVLKEELPYIRAACQRLYPATDNPKISIIVSVKRHQTRFYPTNPDNMVSSRNVKNGTVVDRGVTQAVTWDFFLTAHSGLQGTSRPAHYTVLLDEVFRTLSRTQAANELEKLTFEMCHLFGRATKAVSICPPAYYADILCTRARVYLSDIFESSDQASTVSSSTTKRDIPAINLHENLKDSMFYI</sequence>
<name>A0ACC2HQL3_9PEZI</name>
<proteinExistence type="predicted"/>
<organism evidence="1 2">
    <name type="scientific">Nemania bipapillata</name>
    <dbReference type="NCBI Taxonomy" id="110536"/>
    <lineage>
        <taxon>Eukaryota</taxon>
        <taxon>Fungi</taxon>
        <taxon>Dikarya</taxon>
        <taxon>Ascomycota</taxon>
        <taxon>Pezizomycotina</taxon>
        <taxon>Sordariomycetes</taxon>
        <taxon>Xylariomycetidae</taxon>
        <taxon>Xylariales</taxon>
        <taxon>Xylariaceae</taxon>
        <taxon>Nemania</taxon>
    </lineage>
</organism>
<reference evidence="1" key="1">
    <citation type="submission" date="2022-11" db="EMBL/GenBank/DDBJ databases">
        <title>Genome Sequence of Nemania bipapillata.</title>
        <authorList>
            <person name="Buettner E."/>
        </authorList>
    </citation>
    <scope>NUCLEOTIDE SEQUENCE</scope>
    <source>
        <strain evidence="1">CP14</strain>
    </source>
</reference>
<evidence type="ECO:0000313" key="2">
    <source>
        <dbReference type="Proteomes" id="UP001153334"/>
    </source>
</evidence>